<dbReference type="PROSITE" id="PS50262">
    <property type="entry name" value="G_PROTEIN_RECEP_F1_2"/>
    <property type="match status" value="1"/>
</dbReference>
<reference evidence="14 15" key="1">
    <citation type="submission" date="2017-06" db="EMBL/GenBank/DDBJ databases">
        <title>A platform for efficient transgenesis in Macrostomum lignano, a flatworm model organism for stem cell research.</title>
        <authorList>
            <person name="Berezikov E."/>
        </authorList>
    </citation>
    <scope>NUCLEOTIDE SEQUENCE [LARGE SCALE GENOMIC DNA]</scope>
    <source>
        <strain evidence="14">DV1</strain>
        <tissue evidence="14">Whole organism</tissue>
    </source>
</reference>
<dbReference type="GO" id="GO:0005886">
    <property type="term" value="C:plasma membrane"/>
    <property type="evidence" value="ECO:0007669"/>
    <property type="project" value="UniProtKB-SubCell"/>
</dbReference>
<comment type="subcellular location">
    <subcellularLocation>
        <location evidence="1">Cell membrane</location>
        <topology evidence="1">Multi-pass membrane protein</topology>
    </subcellularLocation>
</comment>
<evidence type="ECO:0000256" key="5">
    <source>
        <dbReference type="ARBA" id="ARBA00023040"/>
    </source>
</evidence>
<dbReference type="SMART" id="SM01381">
    <property type="entry name" value="7TM_GPCR_Srsx"/>
    <property type="match status" value="1"/>
</dbReference>
<evidence type="ECO:0000313" key="14">
    <source>
        <dbReference type="EMBL" id="PAA83935.1"/>
    </source>
</evidence>
<dbReference type="SUPFAM" id="SSF81321">
    <property type="entry name" value="Family A G protein-coupled receptor-like"/>
    <property type="match status" value="1"/>
</dbReference>
<evidence type="ECO:0000256" key="1">
    <source>
        <dbReference type="ARBA" id="ARBA00004651"/>
    </source>
</evidence>
<dbReference type="AlphaFoldDB" id="A0A267GD30"/>
<dbReference type="GO" id="GO:0043410">
    <property type="term" value="P:positive regulation of MAPK cascade"/>
    <property type="evidence" value="ECO:0007669"/>
    <property type="project" value="TreeGrafter"/>
</dbReference>
<evidence type="ECO:0000259" key="13">
    <source>
        <dbReference type="PROSITE" id="PS50262"/>
    </source>
</evidence>
<keyword evidence="8 10" id="KW-0675">Receptor</keyword>
<evidence type="ECO:0000256" key="6">
    <source>
        <dbReference type="ARBA" id="ARBA00023136"/>
    </source>
</evidence>
<evidence type="ECO:0000313" key="15">
    <source>
        <dbReference type="Proteomes" id="UP000215902"/>
    </source>
</evidence>
<dbReference type="PANTHER" id="PTHR24248:SF199">
    <property type="entry name" value="IP13425P-RELATED"/>
    <property type="match status" value="1"/>
</dbReference>
<feature type="domain" description="G-protein coupled receptors family 1 profile" evidence="13">
    <location>
        <begin position="130"/>
        <end position="421"/>
    </location>
</feature>
<feature type="compositionally biased region" description="Basic residues" evidence="11">
    <location>
        <begin position="343"/>
        <end position="353"/>
    </location>
</feature>
<dbReference type="STRING" id="282301.A0A267GD30"/>
<gene>
    <name evidence="14" type="ORF">BOX15_Mlig005906g3</name>
</gene>
<feature type="transmembrane region" description="Helical" evidence="12">
    <location>
        <begin position="188"/>
        <end position="209"/>
    </location>
</feature>
<feature type="transmembrane region" description="Helical" evidence="12">
    <location>
        <begin position="270"/>
        <end position="289"/>
    </location>
</feature>
<keyword evidence="2" id="KW-1003">Cell membrane</keyword>
<evidence type="ECO:0000256" key="3">
    <source>
        <dbReference type="ARBA" id="ARBA00022692"/>
    </source>
</evidence>
<dbReference type="InterPro" id="IPR000276">
    <property type="entry name" value="GPCR_Rhodpsn"/>
</dbReference>
<feature type="region of interest" description="Disordered" evidence="11">
    <location>
        <begin position="465"/>
        <end position="496"/>
    </location>
</feature>
<dbReference type="Gene3D" id="1.20.1070.10">
    <property type="entry name" value="Rhodopsin 7-helix transmembrane proteins"/>
    <property type="match status" value="1"/>
</dbReference>
<name>A0A267GD30_9PLAT</name>
<accession>A0A267GD30</accession>
<comment type="caution">
    <text evidence="14">The sequence shown here is derived from an EMBL/GenBank/DDBJ whole genome shotgun (WGS) entry which is preliminary data.</text>
</comment>
<evidence type="ECO:0000256" key="4">
    <source>
        <dbReference type="ARBA" id="ARBA00022989"/>
    </source>
</evidence>
<dbReference type="GO" id="GO:0071880">
    <property type="term" value="P:adenylate cyclase-activating adrenergic receptor signaling pathway"/>
    <property type="evidence" value="ECO:0007669"/>
    <property type="project" value="TreeGrafter"/>
</dbReference>
<keyword evidence="4 12" id="KW-1133">Transmembrane helix</keyword>
<dbReference type="EMBL" id="NIVC01000395">
    <property type="protein sequence ID" value="PAA83935.1"/>
    <property type="molecule type" value="Genomic_DNA"/>
</dbReference>
<feature type="transmembrane region" description="Helical" evidence="12">
    <location>
        <begin position="360"/>
        <end position="385"/>
    </location>
</feature>
<keyword evidence="5 10" id="KW-0297">G-protein coupled receptor</keyword>
<sequence length="496" mass="54283">MSSSAIEFAASAASSIGQTALSAAATASESSVTRAAAARAALAVSSTSTAGAMAAMAAAVNATATATTALSANLNCEDQLNLFRMKNISVFTLHNMSDDCKPLLSSRYDIPAKVFIGLFLSILASGTCFGNVLVIMAVGLVKKLQNPSNLLIVSLASSDLLVSVLVLPIAIMTQLLGYFPFGEVVCDFFISCDVLLCSSSILNLCAISIDRYLVITKPFEYAVKRTPTRMGLMIAAVWLLSAFISIPPMFGWKEQFVPGYCGYPELLGYQIYATFGAFYLPLIIMLVLYGNIFKLARKMAKADEKQKVVHIKQEDKNLIDEQLPNGQTARPSMQSSASDLPKRSVRQPASRKKNNSDSKAIKTLGVIMGCFTLCWLPFFIIQIVVPIYNVVQGEKLDMNPNVFEFFLWLGYVNSFMNPIIYAKFNRDFRTPFKHILLCHCKSINDRLRAEQFAEQYGLAGNRKSIASTGGRQRRRSSDVAARRARHNMNNGAEHAV</sequence>
<feature type="region of interest" description="Disordered" evidence="11">
    <location>
        <begin position="322"/>
        <end position="356"/>
    </location>
</feature>
<keyword evidence="9 10" id="KW-0807">Transducer</keyword>
<dbReference type="Pfam" id="PF00001">
    <property type="entry name" value="7tm_1"/>
    <property type="match status" value="1"/>
</dbReference>
<proteinExistence type="inferred from homology"/>
<feature type="transmembrane region" description="Helical" evidence="12">
    <location>
        <begin position="150"/>
        <end position="176"/>
    </location>
</feature>
<evidence type="ECO:0000256" key="10">
    <source>
        <dbReference type="RuleBase" id="RU000688"/>
    </source>
</evidence>
<evidence type="ECO:0000256" key="12">
    <source>
        <dbReference type="SAM" id="Phobius"/>
    </source>
</evidence>
<dbReference type="Proteomes" id="UP000215902">
    <property type="component" value="Unassembled WGS sequence"/>
</dbReference>
<feature type="transmembrane region" description="Helical" evidence="12">
    <location>
        <begin position="114"/>
        <end position="138"/>
    </location>
</feature>
<comment type="similarity">
    <text evidence="10">Belongs to the G-protein coupled receptor 1 family.</text>
</comment>
<dbReference type="GO" id="GO:0004993">
    <property type="term" value="F:G protein-coupled serotonin receptor activity"/>
    <property type="evidence" value="ECO:0007669"/>
    <property type="project" value="UniProtKB-ARBA"/>
</dbReference>
<evidence type="ECO:0000256" key="8">
    <source>
        <dbReference type="ARBA" id="ARBA00023170"/>
    </source>
</evidence>
<feature type="compositionally biased region" description="Polar residues" evidence="11">
    <location>
        <begin position="324"/>
        <end position="338"/>
    </location>
</feature>
<dbReference type="PRINTS" id="PR00237">
    <property type="entry name" value="GPCRRHODOPSN"/>
</dbReference>
<evidence type="ECO:0000256" key="7">
    <source>
        <dbReference type="ARBA" id="ARBA00023157"/>
    </source>
</evidence>
<evidence type="ECO:0000256" key="2">
    <source>
        <dbReference type="ARBA" id="ARBA00022475"/>
    </source>
</evidence>
<keyword evidence="7" id="KW-1015">Disulfide bond</keyword>
<keyword evidence="6 12" id="KW-0472">Membrane</keyword>
<dbReference type="InterPro" id="IPR017452">
    <property type="entry name" value="GPCR_Rhodpsn_7TM"/>
</dbReference>
<feature type="transmembrane region" description="Helical" evidence="12">
    <location>
        <begin position="230"/>
        <end position="250"/>
    </location>
</feature>
<keyword evidence="3 10" id="KW-0812">Transmembrane</keyword>
<feature type="transmembrane region" description="Helical" evidence="12">
    <location>
        <begin position="405"/>
        <end position="424"/>
    </location>
</feature>
<organism evidence="14 15">
    <name type="scientific">Macrostomum lignano</name>
    <dbReference type="NCBI Taxonomy" id="282301"/>
    <lineage>
        <taxon>Eukaryota</taxon>
        <taxon>Metazoa</taxon>
        <taxon>Spiralia</taxon>
        <taxon>Lophotrochozoa</taxon>
        <taxon>Platyhelminthes</taxon>
        <taxon>Rhabditophora</taxon>
        <taxon>Macrostomorpha</taxon>
        <taxon>Macrostomida</taxon>
        <taxon>Macrostomidae</taxon>
        <taxon>Macrostomum</taxon>
    </lineage>
</organism>
<keyword evidence="15" id="KW-1185">Reference proteome</keyword>
<dbReference type="PROSITE" id="PS00237">
    <property type="entry name" value="G_PROTEIN_RECEP_F1_1"/>
    <property type="match status" value="1"/>
</dbReference>
<evidence type="ECO:0000256" key="9">
    <source>
        <dbReference type="ARBA" id="ARBA00023224"/>
    </source>
</evidence>
<dbReference type="OrthoDB" id="5951059at2759"/>
<evidence type="ECO:0000256" key="11">
    <source>
        <dbReference type="SAM" id="MobiDB-lite"/>
    </source>
</evidence>
<dbReference type="CDD" id="cd15329">
    <property type="entry name" value="7tmA_5-HT7"/>
    <property type="match status" value="1"/>
</dbReference>
<dbReference type="PANTHER" id="PTHR24248">
    <property type="entry name" value="ADRENERGIC RECEPTOR-RELATED G-PROTEIN COUPLED RECEPTOR"/>
    <property type="match status" value="1"/>
</dbReference>
<protein>
    <recommendedName>
        <fullName evidence="13">G-protein coupled receptors family 1 profile domain-containing protein</fullName>
    </recommendedName>
</protein>